<dbReference type="VEuPathDB" id="FungiDB:H257_09828"/>
<evidence type="ECO:0000259" key="1">
    <source>
        <dbReference type="Pfam" id="PF03184"/>
    </source>
</evidence>
<dbReference type="AlphaFoldDB" id="A0A397A087"/>
<accession>A0A397A087</accession>
<evidence type="ECO:0000313" key="2">
    <source>
        <dbReference type="EMBL" id="RHX99226.1"/>
    </source>
</evidence>
<proteinExistence type="predicted"/>
<comment type="caution">
    <text evidence="2">The sequence shown here is derived from an EMBL/GenBank/DDBJ whole genome shotgun (WGS) entry which is preliminary data.</text>
</comment>
<name>A0A397A087_APHAT</name>
<dbReference type="EMBL" id="QUSZ01009340">
    <property type="protein sequence ID" value="RHX99226.1"/>
    <property type="molecule type" value="Genomic_DNA"/>
</dbReference>
<sequence>MHSIAFKLEALRLIETMNDTKVAVELGVPRRTVRYWYSQRTELFAFNGNKKGMKLQPGGRHEVFPDPPGLVQFINELRDAERALTTMHMITWIKRNQRPWLLNYLATKKPGSGYNSILQFLRRFCQRHGFSHQRPGKSKKSPGDLAEIRDEFALDFHRSYSAYGKECTYNVDETGFYYDMLPNYIWAVRGGSSKISCGEKHSMRMTAVLTARADGTKLRIMFIIKGQPSGRIESSEIPTFPAGHFYAVQDKAWMDARVWKQFLRSVLHDSIEVCSVVLVDNFESHVLKESIKIVNEELGSHLCALPPNTTSVCQPLDVGVMAPFKRHLRELWLFEEMIKGDEEDPYSVTAQQKRMAMVKRAIAAWDMVSANAVRGSFEKAFVCAPTNEE</sequence>
<feature type="domain" description="DDE-1" evidence="1">
    <location>
        <begin position="204"/>
        <end position="377"/>
    </location>
</feature>
<protein>
    <recommendedName>
        <fullName evidence="1">DDE-1 domain-containing protein</fullName>
    </recommendedName>
</protein>
<dbReference type="PANTHER" id="PTHR19303:SF57">
    <property type="entry name" value="HTH CENPB-TYPE DOMAIN-CONTAINING PROTEIN"/>
    <property type="match status" value="1"/>
</dbReference>
<organism evidence="2 3">
    <name type="scientific">Aphanomyces astaci</name>
    <name type="common">Crayfish plague agent</name>
    <dbReference type="NCBI Taxonomy" id="112090"/>
    <lineage>
        <taxon>Eukaryota</taxon>
        <taxon>Sar</taxon>
        <taxon>Stramenopiles</taxon>
        <taxon>Oomycota</taxon>
        <taxon>Saprolegniomycetes</taxon>
        <taxon>Saprolegniales</taxon>
        <taxon>Verrucalvaceae</taxon>
        <taxon>Aphanomyces</taxon>
    </lineage>
</organism>
<dbReference type="GO" id="GO:0005634">
    <property type="term" value="C:nucleus"/>
    <property type="evidence" value="ECO:0007669"/>
    <property type="project" value="TreeGrafter"/>
</dbReference>
<evidence type="ECO:0000313" key="3">
    <source>
        <dbReference type="Proteomes" id="UP000265427"/>
    </source>
</evidence>
<dbReference type="PANTHER" id="PTHR19303">
    <property type="entry name" value="TRANSPOSON"/>
    <property type="match status" value="1"/>
</dbReference>
<gene>
    <name evidence="2" type="ORF">DYB36_013919</name>
</gene>
<dbReference type="InterPro" id="IPR050863">
    <property type="entry name" value="CenT-Element_Derived"/>
</dbReference>
<reference evidence="2 3" key="1">
    <citation type="submission" date="2018-08" db="EMBL/GenBank/DDBJ databases">
        <title>Aphanomyces genome sequencing and annotation.</title>
        <authorList>
            <person name="Minardi D."/>
            <person name="Oidtmann B."/>
            <person name="Van Der Giezen M."/>
            <person name="Studholme D.J."/>
        </authorList>
    </citation>
    <scope>NUCLEOTIDE SEQUENCE [LARGE SCALE GENOMIC DNA]</scope>
    <source>
        <strain evidence="2 3">Kv</strain>
    </source>
</reference>
<dbReference type="GO" id="GO:0003677">
    <property type="term" value="F:DNA binding"/>
    <property type="evidence" value="ECO:0007669"/>
    <property type="project" value="TreeGrafter"/>
</dbReference>
<dbReference type="InterPro" id="IPR004875">
    <property type="entry name" value="DDE_SF_endonuclease_dom"/>
</dbReference>
<dbReference type="Proteomes" id="UP000265427">
    <property type="component" value="Unassembled WGS sequence"/>
</dbReference>
<dbReference type="Pfam" id="PF03184">
    <property type="entry name" value="DDE_1"/>
    <property type="match status" value="1"/>
</dbReference>